<dbReference type="Gene3D" id="3.40.220.10">
    <property type="entry name" value="Leucine Aminopeptidase, subunit E, domain 1"/>
    <property type="match status" value="2"/>
</dbReference>
<dbReference type="SUPFAM" id="SSF56399">
    <property type="entry name" value="ADP-ribosylation"/>
    <property type="match status" value="1"/>
</dbReference>
<dbReference type="AlphaFoldDB" id="A0A3P9CH12"/>
<keyword evidence="5" id="KW-0539">Nucleus</keyword>
<dbReference type="InterPro" id="IPR052056">
    <property type="entry name" value="Mono-ARTD/PARP"/>
</dbReference>
<dbReference type="GO" id="GO:1990404">
    <property type="term" value="F:NAD+-protein mono-ADP-ribosyltransferase activity"/>
    <property type="evidence" value="ECO:0007669"/>
    <property type="project" value="TreeGrafter"/>
</dbReference>
<dbReference type="InterPro" id="IPR043472">
    <property type="entry name" value="Macro_dom-like"/>
</dbReference>
<dbReference type="GO" id="GO:0044389">
    <property type="term" value="F:ubiquitin-like protein ligase binding"/>
    <property type="evidence" value="ECO:0007669"/>
    <property type="project" value="TreeGrafter"/>
</dbReference>
<evidence type="ECO:0000259" key="6">
    <source>
        <dbReference type="PROSITE" id="PS51154"/>
    </source>
</evidence>
<dbReference type="GO" id="GO:0070212">
    <property type="term" value="P:protein poly-ADP-ribosylation"/>
    <property type="evidence" value="ECO:0007669"/>
    <property type="project" value="TreeGrafter"/>
</dbReference>
<dbReference type="Proteomes" id="UP000265160">
    <property type="component" value="LG16"/>
</dbReference>
<proteinExistence type="predicted"/>
<reference evidence="7 8" key="1">
    <citation type="journal article" date="2014" name="Nature">
        <title>The genomic substrate for adaptive radiation in African cichlid fish.</title>
        <authorList>
            <person name="Brawand D."/>
            <person name="Wagner C.E."/>
            <person name="Li Y.I."/>
            <person name="Malinsky M."/>
            <person name="Keller I."/>
            <person name="Fan S."/>
            <person name="Simakov O."/>
            <person name="Ng A.Y."/>
            <person name="Lim Z.W."/>
            <person name="Bezault E."/>
            <person name="Turner-Maier J."/>
            <person name="Johnson J."/>
            <person name="Alcazar R."/>
            <person name="Noh H.J."/>
            <person name="Russell P."/>
            <person name="Aken B."/>
            <person name="Alfoldi J."/>
            <person name="Amemiya C."/>
            <person name="Azzouzi N."/>
            <person name="Baroiller J.F."/>
            <person name="Barloy-Hubler F."/>
            <person name="Berlin A."/>
            <person name="Bloomquist R."/>
            <person name="Carleton K.L."/>
            <person name="Conte M.A."/>
            <person name="D'Cotta H."/>
            <person name="Eshel O."/>
            <person name="Gaffney L."/>
            <person name="Galibert F."/>
            <person name="Gante H.F."/>
            <person name="Gnerre S."/>
            <person name="Greuter L."/>
            <person name="Guyon R."/>
            <person name="Haddad N.S."/>
            <person name="Haerty W."/>
            <person name="Harris R.M."/>
            <person name="Hofmann H.A."/>
            <person name="Hourlier T."/>
            <person name="Hulata G."/>
            <person name="Jaffe D.B."/>
            <person name="Lara M."/>
            <person name="Lee A.P."/>
            <person name="MacCallum I."/>
            <person name="Mwaiko S."/>
            <person name="Nikaido M."/>
            <person name="Nishihara H."/>
            <person name="Ozouf-Costaz C."/>
            <person name="Penman D.J."/>
            <person name="Przybylski D."/>
            <person name="Rakotomanga M."/>
            <person name="Renn S.C.P."/>
            <person name="Ribeiro F.J."/>
            <person name="Ron M."/>
            <person name="Salzburger W."/>
            <person name="Sanchez-Pulido L."/>
            <person name="Santos M.E."/>
            <person name="Searle S."/>
            <person name="Sharpe T."/>
            <person name="Swofford R."/>
            <person name="Tan F.J."/>
            <person name="Williams L."/>
            <person name="Young S."/>
            <person name="Yin S."/>
            <person name="Okada N."/>
            <person name="Kocher T.D."/>
            <person name="Miska E.A."/>
            <person name="Lander E.S."/>
            <person name="Venkatesh B."/>
            <person name="Fernald R.D."/>
            <person name="Meyer A."/>
            <person name="Ponting C.P."/>
            <person name="Streelman J.T."/>
            <person name="Lindblad-Toh K."/>
            <person name="Seehausen O."/>
            <person name="Di Palma F."/>
        </authorList>
    </citation>
    <scope>NUCLEOTIDE SEQUENCE</scope>
</reference>
<dbReference type="Pfam" id="PF01661">
    <property type="entry name" value="Macro"/>
    <property type="match status" value="2"/>
</dbReference>
<dbReference type="Ensembl" id="ENSMZET00005022293.1">
    <property type="protein sequence ID" value="ENSMZEP00005021583.1"/>
    <property type="gene ID" value="ENSMZEG00005016205.1"/>
</dbReference>
<evidence type="ECO:0000256" key="1">
    <source>
        <dbReference type="ARBA" id="ARBA00004123"/>
    </source>
</evidence>
<reference evidence="7" key="3">
    <citation type="submission" date="2025-09" db="UniProtKB">
        <authorList>
            <consortium name="Ensembl"/>
        </authorList>
    </citation>
    <scope>IDENTIFICATION</scope>
</reference>
<dbReference type="STRING" id="106582.ENSMZEP00005021583"/>
<evidence type="ECO:0000313" key="8">
    <source>
        <dbReference type="Proteomes" id="UP000265160"/>
    </source>
</evidence>
<dbReference type="GO" id="GO:0005737">
    <property type="term" value="C:cytoplasm"/>
    <property type="evidence" value="ECO:0007669"/>
    <property type="project" value="TreeGrafter"/>
</dbReference>
<evidence type="ECO:0000256" key="3">
    <source>
        <dbReference type="ARBA" id="ARBA00022679"/>
    </source>
</evidence>
<organism evidence="7 8">
    <name type="scientific">Maylandia zebra</name>
    <name type="common">zebra mbuna</name>
    <dbReference type="NCBI Taxonomy" id="106582"/>
    <lineage>
        <taxon>Eukaryota</taxon>
        <taxon>Metazoa</taxon>
        <taxon>Chordata</taxon>
        <taxon>Craniata</taxon>
        <taxon>Vertebrata</taxon>
        <taxon>Euteleostomi</taxon>
        <taxon>Actinopterygii</taxon>
        <taxon>Neopterygii</taxon>
        <taxon>Teleostei</taxon>
        <taxon>Neoteleostei</taxon>
        <taxon>Acanthomorphata</taxon>
        <taxon>Ovalentaria</taxon>
        <taxon>Cichlomorphae</taxon>
        <taxon>Cichliformes</taxon>
        <taxon>Cichlidae</taxon>
        <taxon>African cichlids</taxon>
        <taxon>Pseudocrenilabrinae</taxon>
        <taxon>Haplochromini</taxon>
        <taxon>Maylandia</taxon>
        <taxon>Maylandia zebra complex</taxon>
    </lineage>
</organism>
<feature type="domain" description="Macro" evidence="6">
    <location>
        <begin position="91"/>
        <end position="282"/>
    </location>
</feature>
<feature type="domain" description="Macro" evidence="6">
    <location>
        <begin position="283"/>
        <end position="435"/>
    </location>
</feature>
<dbReference type="CDD" id="cd02907">
    <property type="entry name" value="Macro_Af1521_BAL-like"/>
    <property type="match status" value="1"/>
</dbReference>
<sequence length="794" mass="88922">MCNTVQTLISSKLCLVVGSCYSSEKKISSGTMALKSHIPLHGFNLNIVKQCGPALSDIIDIKYQCVATFEGVDFDSDISFGQQKKQTVAPEKRFSVKLPSGVTVSVWKADLTNFKVDAVVNAANSFLQHGAGLAQALCEAGGPQIQMESDNYTKKYGSLPTGETIVTNAGSLPCKKIIHAVGPQLPYNPGGFEVSRAEPLLERAIMNILHRLQEHHLHTVAIPAISSGLFNYPLPKCANTIVLTVKRYCEYLSRGSSLEEIIFVNHDEPTVREMERACCQFLAPKQYNQYNQHMSNSQATGSNSRSTDVIVNTTSPERDLSVGKISSALLKKAGFGIQDEIKKAFPTNHIFITKPYKLACKEVFHTFCKEKGKRGSTLWILDSLRFDSNLSFTSIAFPAIGTGALGFTKEEAAQLMCDAVANFAQNFPEKMEVYFVIFPADNDTFQVVFFFNLVFLFLSSPSEYDNKEDAHFKRASSPQISLCGPSEESIHEAKKWLTDLFTSSGTIDICNNFIQHLSEKQYLQLSRLTRKGVKFEEFLTNGHACLTLNGDLVEDVVVAALQVEAMLCTVQMEFVKEEETEMCLLANEASLEKERKTRTVDDSSPEFTDRFSAFKHEGLIILKVDKVENQILKVLFDLKKKQLGCSSSQKMFQRIPAQFCQMVSQIGFHAECAPPEEYGQGIYFARTVKKAMDIWMWKNDQYLYFVEADVLTGESTKGQRGLILPPAKGTDPKVRYDSVSGVSDISVIFSSYQALPRYIITCKKKYTEMSQYFVRYTKHPWCLSLKVKRQIFLN</sequence>
<keyword evidence="3" id="KW-0808">Transferase</keyword>
<dbReference type="GO" id="GO:0060335">
    <property type="term" value="P:positive regulation of type II interferon-mediated signaling pathway"/>
    <property type="evidence" value="ECO:0007669"/>
    <property type="project" value="TreeGrafter"/>
</dbReference>
<keyword evidence="2" id="KW-0328">Glycosyltransferase</keyword>
<dbReference type="GO" id="GO:0003714">
    <property type="term" value="F:transcription corepressor activity"/>
    <property type="evidence" value="ECO:0007669"/>
    <property type="project" value="TreeGrafter"/>
</dbReference>
<comment type="subcellular location">
    <subcellularLocation>
        <location evidence="1">Nucleus</location>
    </subcellularLocation>
</comment>
<protein>
    <submittedName>
        <fullName evidence="7">Poly [ADP-ribose] polymerase 9</fullName>
    </submittedName>
</protein>
<evidence type="ECO:0000313" key="7">
    <source>
        <dbReference type="Ensembl" id="ENSMZEP00005021583.1"/>
    </source>
</evidence>
<dbReference type="GeneTree" id="ENSGT00940000158837"/>
<keyword evidence="8" id="KW-1185">Reference proteome</keyword>
<dbReference type="Gene3D" id="3.90.228.10">
    <property type="match status" value="1"/>
</dbReference>
<dbReference type="SMART" id="SM00506">
    <property type="entry name" value="A1pp"/>
    <property type="match status" value="2"/>
</dbReference>
<dbReference type="PANTHER" id="PTHR14453">
    <property type="entry name" value="PARP/ZINC FINGER CCCH TYPE DOMAIN CONTAINING PROTEIN"/>
    <property type="match status" value="1"/>
</dbReference>
<reference evidence="7" key="2">
    <citation type="submission" date="2025-08" db="UniProtKB">
        <authorList>
            <consortium name="Ensembl"/>
        </authorList>
    </citation>
    <scope>IDENTIFICATION</scope>
</reference>
<dbReference type="GO" id="GO:0003950">
    <property type="term" value="F:NAD+ poly-ADP-ribosyltransferase activity"/>
    <property type="evidence" value="ECO:0007669"/>
    <property type="project" value="TreeGrafter"/>
</dbReference>
<dbReference type="PROSITE" id="PS51154">
    <property type="entry name" value="MACRO"/>
    <property type="match status" value="2"/>
</dbReference>
<evidence type="ECO:0000256" key="4">
    <source>
        <dbReference type="ARBA" id="ARBA00023027"/>
    </source>
</evidence>
<evidence type="ECO:0000256" key="2">
    <source>
        <dbReference type="ARBA" id="ARBA00022676"/>
    </source>
</evidence>
<evidence type="ECO:0000256" key="5">
    <source>
        <dbReference type="ARBA" id="ARBA00023242"/>
    </source>
</evidence>
<name>A0A3P9CH12_9CICH</name>
<dbReference type="GO" id="GO:0005634">
    <property type="term" value="C:nucleus"/>
    <property type="evidence" value="ECO:0007669"/>
    <property type="project" value="UniProtKB-SubCell"/>
</dbReference>
<keyword evidence="4" id="KW-0520">NAD</keyword>
<dbReference type="InterPro" id="IPR002589">
    <property type="entry name" value="Macro_dom"/>
</dbReference>
<dbReference type="PANTHER" id="PTHR14453:SF70">
    <property type="entry name" value="PROTEIN MONO-ADP-RIBOSYLTRANSFERASE PARP9"/>
    <property type="match status" value="1"/>
</dbReference>
<accession>A0A3P9CH12</accession>
<dbReference type="GO" id="GO:0010629">
    <property type="term" value="P:negative regulation of gene expression"/>
    <property type="evidence" value="ECO:0007669"/>
    <property type="project" value="TreeGrafter"/>
</dbReference>
<dbReference type="SUPFAM" id="SSF52949">
    <property type="entry name" value="Macro domain-like"/>
    <property type="match status" value="2"/>
</dbReference>